<evidence type="ECO:0000256" key="8">
    <source>
        <dbReference type="SAM" id="MobiDB-lite"/>
    </source>
</evidence>
<dbReference type="Gene3D" id="1.20.1000.10">
    <property type="entry name" value="Guanylate-binding protein, C-terminal domain"/>
    <property type="match status" value="1"/>
</dbReference>
<dbReference type="InterPro" id="IPR003191">
    <property type="entry name" value="Guanylate-bd/ATL_C"/>
</dbReference>
<proteinExistence type="inferred from homology"/>
<keyword evidence="3" id="KW-0378">Hydrolase</keyword>
<feature type="region of interest" description="Disordered" evidence="8">
    <location>
        <begin position="168"/>
        <end position="230"/>
    </location>
</feature>
<dbReference type="AlphaFoldDB" id="A0A8B9DNF7"/>
<dbReference type="Gene3D" id="3.40.50.300">
    <property type="entry name" value="P-loop containing nucleotide triphosphate hydrolases"/>
    <property type="match status" value="1"/>
</dbReference>
<dbReference type="PROSITE" id="PS51715">
    <property type="entry name" value="G_GB1_RHD3"/>
    <property type="match status" value="1"/>
</dbReference>
<dbReference type="FunFam" id="3.40.50.300:FF:002830">
    <property type="entry name" value="Guanylate-binding protein 2"/>
    <property type="match status" value="1"/>
</dbReference>
<dbReference type="InterPro" id="IPR015894">
    <property type="entry name" value="Guanylate-bd_N"/>
</dbReference>
<dbReference type="CDD" id="cd16269">
    <property type="entry name" value="GBP_C"/>
    <property type="match status" value="1"/>
</dbReference>
<reference evidence="10" key="1">
    <citation type="submission" date="2025-08" db="UniProtKB">
        <authorList>
            <consortium name="Ensembl"/>
        </authorList>
    </citation>
    <scope>IDENTIFICATION</scope>
</reference>
<feature type="domain" description="GB1/RHD3-type G" evidence="9">
    <location>
        <begin position="623"/>
        <end position="862"/>
    </location>
</feature>
<dbReference type="GO" id="GO:0045087">
    <property type="term" value="P:innate immune response"/>
    <property type="evidence" value="ECO:0007669"/>
    <property type="project" value="UniProtKB-KW"/>
</dbReference>
<dbReference type="InterPro" id="IPR037684">
    <property type="entry name" value="GBP_C"/>
</dbReference>
<feature type="region of interest" description="Disordered" evidence="8">
    <location>
        <begin position="454"/>
        <end position="473"/>
    </location>
</feature>
<keyword evidence="7" id="KW-0175">Coiled coil</keyword>
<feature type="coiled-coil region" evidence="7">
    <location>
        <begin position="1084"/>
        <end position="1170"/>
    </location>
</feature>
<dbReference type="InterPro" id="IPR030386">
    <property type="entry name" value="G_GB1_RHD3_dom"/>
</dbReference>
<reference evidence="10" key="2">
    <citation type="submission" date="2025-09" db="UniProtKB">
        <authorList>
            <consortium name="Ensembl"/>
        </authorList>
    </citation>
    <scope>IDENTIFICATION</scope>
</reference>
<evidence type="ECO:0000256" key="5">
    <source>
        <dbReference type="ARBA" id="ARBA00023134"/>
    </source>
</evidence>
<name>A0A8B9DNF7_ANSCY</name>
<evidence type="ECO:0000256" key="2">
    <source>
        <dbReference type="ARBA" id="ARBA00022741"/>
    </source>
</evidence>
<evidence type="ECO:0000256" key="7">
    <source>
        <dbReference type="SAM" id="Coils"/>
    </source>
</evidence>
<feature type="region of interest" description="Disordered" evidence="8">
    <location>
        <begin position="569"/>
        <end position="594"/>
    </location>
</feature>
<evidence type="ECO:0000256" key="1">
    <source>
        <dbReference type="ARBA" id="ARBA00022588"/>
    </source>
</evidence>
<evidence type="ECO:0000313" key="11">
    <source>
        <dbReference type="Proteomes" id="UP000694521"/>
    </source>
</evidence>
<organism evidence="10 11">
    <name type="scientific">Anser cygnoides</name>
    <name type="common">Swan goose</name>
    <dbReference type="NCBI Taxonomy" id="8845"/>
    <lineage>
        <taxon>Eukaryota</taxon>
        <taxon>Metazoa</taxon>
        <taxon>Chordata</taxon>
        <taxon>Craniata</taxon>
        <taxon>Vertebrata</taxon>
        <taxon>Euteleostomi</taxon>
        <taxon>Archelosauria</taxon>
        <taxon>Archosauria</taxon>
        <taxon>Dinosauria</taxon>
        <taxon>Saurischia</taxon>
        <taxon>Theropoda</taxon>
        <taxon>Coelurosauria</taxon>
        <taxon>Aves</taxon>
        <taxon>Neognathae</taxon>
        <taxon>Galloanserae</taxon>
        <taxon>Anseriformes</taxon>
        <taxon>Anatidae</taxon>
        <taxon>Anserinae</taxon>
        <taxon>Anser</taxon>
    </lineage>
</organism>
<feature type="region of interest" description="Disordered" evidence="8">
    <location>
        <begin position="1"/>
        <end position="52"/>
    </location>
</feature>
<comment type="similarity">
    <text evidence="6">Belongs to the TRAFAC class dynamin-like GTPase superfamily. GB1/RHD3 GTPase family.</text>
</comment>
<keyword evidence="5" id="KW-0342">GTP-binding</keyword>
<evidence type="ECO:0000256" key="3">
    <source>
        <dbReference type="ARBA" id="ARBA00022801"/>
    </source>
</evidence>
<dbReference type="Ensembl" id="ENSACDT00005010918.1">
    <property type="protein sequence ID" value="ENSACDP00005009122.1"/>
    <property type="gene ID" value="ENSACDG00005006623.1"/>
</dbReference>
<keyword evidence="11" id="KW-1185">Reference proteome</keyword>
<keyword evidence="1" id="KW-0399">Innate immunity</keyword>
<accession>A0A8B9DNF7</accession>
<dbReference type="CDD" id="cd01851">
    <property type="entry name" value="GBP"/>
    <property type="match status" value="1"/>
</dbReference>
<dbReference type="SUPFAM" id="SSF48340">
    <property type="entry name" value="Interferon-induced guanylate-binding protein 1 (GBP1), C-terminal domain"/>
    <property type="match status" value="1"/>
</dbReference>
<dbReference type="Proteomes" id="UP000694521">
    <property type="component" value="Unplaced"/>
</dbReference>
<keyword evidence="2" id="KW-0547">Nucleotide-binding</keyword>
<dbReference type="GO" id="GO:0003924">
    <property type="term" value="F:GTPase activity"/>
    <property type="evidence" value="ECO:0007669"/>
    <property type="project" value="InterPro"/>
</dbReference>
<protein>
    <recommendedName>
        <fullName evidence="9">GB1/RHD3-type G domain-containing protein</fullName>
    </recommendedName>
</protein>
<dbReference type="InterPro" id="IPR027417">
    <property type="entry name" value="P-loop_NTPase"/>
</dbReference>
<dbReference type="SUPFAM" id="SSF52540">
    <property type="entry name" value="P-loop containing nucleoside triphosphate hydrolases"/>
    <property type="match status" value="1"/>
</dbReference>
<evidence type="ECO:0000256" key="6">
    <source>
        <dbReference type="PROSITE-ProRule" id="PRU01052"/>
    </source>
</evidence>
<dbReference type="InterPro" id="IPR036543">
    <property type="entry name" value="Guanylate-bd_C_sf"/>
</dbReference>
<keyword evidence="4" id="KW-0391">Immunity</keyword>
<dbReference type="GO" id="GO:0005525">
    <property type="term" value="F:GTP binding"/>
    <property type="evidence" value="ECO:0007669"/>
    <property type="project" value="UniProtKB-KW"/>
</dbReference>
<dbReference type="Pfam" id="PF02841">
    <property type="entry name" value="GBP_C"/>
    <property type="match status" value="1"/>
</dbReference>
<dbReference type="Pfam" id="PF02263">
    <property type="entry name" value="GBP"/>
    <property type="match status" value="1"/>
</dbReference>
<evidence type="ECO:0000313" key="10">
    <source>
        <dbReference type="Ensembl" id="ENSACDP00005009122.1"/>
    </source>
</evidence>
<evidence type="ECO:0000259" key="9">
    <source>
        <dbReference type="PROSITE" id="PS51715"/>
    </source>
</evidence>
<sequence>MAALPQGAAVPPLGPAQKAARPMGARRLGGAANRSGALRMAPRGSAHGPEGLLTRTPCALHTALKDPCTRPWRLLEPSFGPGAAPEPQNPPICPQTAREHPAVRSREGEAAKQLLCGRPAFQPITARLPPAAPAAEPMAGRLLSCARGAANRKRRASLAALLGLGQAREGRSHVEGAGAEPPRSRRAPRARGNETETETLGPGPGLGPEAEPGLGLGPGPGPPWPHRHRSRCCWRRRGGRGRAAGGARAPDVSFPSASLLPFSASFRPVFFPSHPAATSRRCRAACGCWKRRRTRRTKARCCAPCCRPSSGACAALGAPPGLEAPVTRRVLALFPEHKLFRLEAGGAGGLPKLCAHLLSSGPKTGLSGQRVGGAYLAALAERAAEALHGAEPLRVAQLCREAEVEALQQDEAEDVARLWRAEEVAQPDAADAWWSGADTKWGDNGDAVTQQELADARHGDAASQRDANGRHGDTVTEEDIASAWYGDAATPRDVNTWHGDAVKEEDEVEIWCGGAVTQRDVNQSNGDTVPEEDMADIWRGDAATQRDVNTWHGDAPHPHDAVAWLDGASPWQDDAGPAAGDTPEAVPQPQGGPMGAPLCLVRNEAGGRLVLSRRALEVLRGIGQPVVVVAIAGPYRTGKSFLMNRLAQRRTGFPLGHTVQAQTKGIWMWCLPHPRRADTTLVLLDTEGLGDPSKGDSRNDAWIFTLALLLSSTLVYNSLGTIDQQALENLGVVTALTERVRVRAGDSRDAAAADFVRFFPGFVWAVRDFVLELSQDGRRITEDEYLEHALRLQPGSSRVVQEQNELRRCLRDFFPERKCFVMLPPAEPQAMKELEELDEGQLRPGFLQQADAFCRHIWDKAPVKALPGRQAVTGSMLASLAEKYVAAIASSGVLCLESTVTALAAAENTAAVAAAVAEYQQGMERELKLPTASQEALGDVHQRCEHRALALFMERAFTHNIHQYQEQLMHELEAAKEEFCRRNEAASAERCRAVLRELWQDVEQRLDRGEYAVLGGSRRFQERLRELMEEYDRRPGKGVKAAAVLEEFLREREVLARALCAADQQLSECERERVASEAVAAAAVAAAKEAEEAAEARLEEQRRSFEKHKQDLEERMQREQQAMLEEQQRIIAHKQKEQEALLKEGFKEEAEKLKEQIKKLEKEKEGIVQGSWIQNPLHLFSTVIGLWGLWRAVVPVVLRLLRLV</sequence>
<evidence type="ECO:0000256" key="4">
    <source>
        <dbReference type="ARBA" id="ARBA00022859"/>
    </source>
</evidence>
<dbReference type="PANTHER" id="PTHR10751">
    <property type="entry name" value="GUANYLATE BINDING PROTEIN"/>
    <property type="match status" value="1"/>
</dbReference>